<evidence type="ECO:0000256" key="5">
    <source>
        <dbReference type="ARBA" id="ARBA00022989"/>
    </source>
</evidence>
<comment type="subcellular location">
    <subcellularLocation>
        <location evidence="1">Cell membrane</location>
        <topology evidence="1">Multi-pass membrane protein</topology>
    </subcellularLocation>
</comment>
<dbReference type="AlphaFoldDB" id="A0A381P1T5"/>
<proteinExistence type="predicted"/>
<reference evidence="8" key="1">
    <citation type="submission" date="2018-05" db="EMBL/GenBank/DDBJ databases">
        <authorList>
            <person name="Lanie J.A."/>
            <person name="Ng W.-L."/>
            <person name="Kazmierczak K.M."/>
            <person name="Andrzejewski T.M."/>
            <person name="Davidsen T.M."/>
            <person name="Wayne K.J."/>
            <person name="Tettelin H."/>
            <person name="Glass J.I."/>
            <person name="Rusch D."/>
            <person name="Podicherti R."/>
            <person name="Tsui H.-C.T."/>
            <person name="Winkler M.E."/>
        </authorList>
    </citation>
    <scope>NUCLEOTIDE SEQUENCE</scope>
</reference>
<protein>
    <recommendedName>
        <fullName evidence="9">Amino acid carrier protein</fullName>
    </recommendedName>
</protein>
<evidence type="ECO:0000256" key="2">
    <source>
        <dbReference type="ARBA" id="ARBA00022448"/>
    </source>
</evidence>
<evidence type="ECO:0000256" key="3">
    <source>
        <dbReference type="ARBA" id="ARBA00022475"/>
    </source>
</evidence>
<evidence type="ECO:0000256" key="1">
    <source>
        <dbReference type="ARBA" id="ARBA00004651"/>
    </source>
</evidence>
<feature type="non-terminal residue" evidence="8">
    <location>
        <position position="1"/>
    </location>
</feature>
<dbReference type="InterPro" id="IPR001463">
    <property type="entry name" value="Na/Ala_symport"/>
</dbReference>
<feature type="transmembrane region" description="Helical" evidence="7">
    <location>
        <begin position="102"/>
        <end position="125"/>
    </location>
</feature>
<dbReference type="GO" id="GO:0005283">
    <property type="term" value="F:amino acid:sodium symporter activity"/>
    <property type="evidence" value="ECO:0007669"/>
    <property type="project" value="InterPro"/>
</dbReference>
<evidence type="ECO:0000256" key="6">
    <source>
        <dbReference type="ARBA" id="ARBA00023136"/>
    </source>
</evidence>
<feature type="transmembrane region" description="Helical" evidence="7">
    <location>
        <begin position="253"/>
        <end position="275"/>
    </location>
</feature>
<dbReference type="Pfam" id="PF01235">
    <property type="entry name" value="Na_Ala_symp"/>
    <property type="match status" value="1"/>
</dbReference>
<dbReference type="Gene3D" id="1.20.1740.10">
    <property type="entry name" value="Amino acid/polyamine transporter I"/>
    <property type="match status" value="1"/>
</dbReference>
<keyword evidence="5 7" id="KW-1133">Transmembrane helix</keyword>
<dbReference type="PANTHER" id="PTHR30330">
    <property type="entry name" value="AGSS FAMILY TRANSPORTER, SODIUM-ALANINE"/>
    <property type="match status" value="1"/>
</dbReference>
<evidence type="ECO:0000256" key="7">
    <source>
        <dbReference type="SAM" id="Phobius"/>
    </source>
</evidence>
<feature type="transmembrane region" description="Helical" evidence="7">
    <location>
        <begin position="398"/>
        <end position="419"/>
    </location>
</feature>
<name>A0A381P1T5_9ZZZZ</name>
<evidence type="ECO:0000313" key="8">
    <source>
        <dbReference type="EMBL" id="SUZ60309.1"/>
    </source>
</evidence>
<evidence type="ECO:0008006" key="9">
    <source>
        <dbReference type="Google" id="ProtNLM"/>
    </source>
</evidence>
<feature type="transmembrane region" description="Helical" evidence="7">
    <location>
        <begin position="425"/>
        <end position="446"/>
    </location>
</feature>
<dbReference type="EMBL" id="UINC01000734">
    <property type="protein sequence ID" value="SUZ60309.1"/>
    <property type="molecule type" value="Genomic_DNA"/>
</dbReference>
<keyword evidence="2" id="KW-0813">Transport</keyword>
<dbReference type="PANTHER" id="PTHR30330:SF3">
    <property type="entry name" value="TRANSCRIPTIONAL REGULATOR, LRP FAMILY"/>
    <property type="match status" value="1"/>
</dbReference>
<feature type="transmembrane region" description="Helical" evidence="7">
    <location>
        <begin position="76"/>
        <end position="96"/>
    </location>
</feature>
<sequence length="456" mass="49229">LYAPVKRLETITSAFADLMWGPLLLVLLVGGGIFFTIYCRFTPFRYFRHGVDILMGKHDHIDDPGQINHFQALSSALAGTVGMGNISGVAVAINMGGPGALFWMWVSSIIGMSTKFFTCTLSILFRGKDDRGEIQGGPMYVIETGLGKDFRPLAVLFSSAGLIGCLPMFQANQLTQFVRDSFFVPNQLFIEQPMVGNLLIGTIIGVVVAMVIFGGITRIGLVAGRVVPLMVLIYMLAGLVVMVKNIYQIPSVLFLIINDAFTGQAVAGGVTGEVIRQGIRRAAFSNEAGLGTEAMAHGAAKTKEPVREGLVAMIGPFIDTIIVCSITAFMILVSDVWISKDVNGVTMTALAFESELGLAGQVILFISVLTFSVTTMFGQSYYGSKCTGYLFGTKRKLIYKWFYVLAIPFGALVSIKTVISLIDGAYAVMAIPTMTSALLLSPKVMVESKRYFASLN</sequence>
<gene>
    <name evidence="8" type="ORF">METZ01_LOCUS13163</name>
</gene>
<dbReference type="NCBIfam" id="TIGR00835">
    <property type="entry name" value="agcS"/>
    <property type="match status" value="1"/>
</dbReference>
<feature type="transmembrane region" description="Helical" evidence="7">
    <location>
        <begin position="226"/>
        <end position="247"/>
    </location>
</feature>
<feature type="transmembrane region" description="Helical" evidence="7">
    <location>
        <begin position="358"/>
        <end position="377"/>
    </location>
</feature>
<evidence type="ECO:0000256" key="4">
    <source>
        <dbReference type="ARBA" id="ARBA00022692"/>
    </source>
</evidence>
<feature type="transmembrane region" description="Helical" evidence="7">
    <location>
        <begin position="20"/>
        <end position="39"/>
    </location>
</feature>
<feature type="transmembrane region" description="Helical" evidence="7">
    <location>
        <begin position="194"/>
        <end position="214"/>
    </location>
</feature>
<feature type="transmembrane region" description="Helical" evidence="7">
    <location>
        <begin position="310"/>
        <end position="338"/>
    </location>
</feature>
<keyword evidence="3" id="KW-1003">Cell membrane</keyword>
<feature type="non-terminal residue" evidence="8">
    <location>
        <position position="456"/>
    </location>
</feature>
<feature type="transmembrane region" description="Helical" evidence="7">
    <location>
        <begin position="153"/>
        <end position="174"/>
    </location>
</feature>
<keyword evidence="4 7" id="KW-0812">Transmembrane</keyword>
<dbReference type="PROSITE" id="PS00873">
    <property type="entry name" value="NA_ALANINE_SYMP"/>
    <property type="match status" value="1"/>
</dbReference>
<organism evidence="8">
    <name type="scientific">marine metagenome</name>
    <dbReference type="NCBI Taxonomy" id="408172"/>
    <lineage>
        <taxon>unclassified sequences</taxon>
        <taxon>metagenomes</taxon>
        <taxon>ecological metagenomes</taxon>
    </lineage>
</organism>
<keyword evidence="6 7" id="KW-0472">Membrane</keyword>
<dbReference type="GO" id="GO:0005886">
    <property type="term" value="C:plasma membrane"/>
    <property type="evidence" value="ECO:0007669"/>
    <property type="project" value="UniProtKB-SubCell"/>
</dbReference>
<accession>A0A381P1T5</accession>
<dbReference type="PRINTS" id="PR00175">
    <property type="entry name" value="NAALASMPORT"/>
</dbReference>